<name>A0A5M3W7X8_9ACTN</name>
<evidence type="ECO:0000313" key="1">
    <source>
        <dbReference type="EMBL" id="GES05165.1"/>
    </source>
</evidence>
<sequence>MIIQALLGLLATPEGVVVLAAVGLLLLTWALGRLAGAPRVPSALLGVGVEAVVVRLRDPGTAGRPQPRAPSGNPALA</sequence>
<dbReference type="Pfam" id="PF19950">
    <property type="entry name" value="DUF6412"/>
    <property type="match status" value="1"/>
</dbReference>
<proteinExistence type="predicted"/>
<dbReference type="InterPro" id="IPR045635">
    <property type="entry name" value="DUF6412"/>
</dbReference>
<keyword evidence="2" id="KW-1185">Reference proteome</keyword>
<dbReference type="Proteomes" id="UP000334990">
    <property type="component" value="Unassembled WGS sequence"/>
</dbReference>
<dbReference type="EMBL" id="BLAD01000094">
    <property type="protein sequence ID" value="GES05165.1"/>
    <property type="molecule type" value="Genomic_DNA"/>
</dbReference>
<accession>A0A5M3W7X8</accession>
<dbReference type="AlphaFoldDB" id="A0A5M3W7X8"/>
<organism evidence="1 2">
    <name type="scientific">Acrocarpospora corrugata</name>
    <dbReference type="NCBI Taxonomy" id="35763"/>
    <lineage>
        <taxon>Bacteria</taxon>
        <taxon>Bacillati</taxon>
        <taxon>Actinomycetota</taxon>
        <taxon>Actinomycetes</taxon>
        <taxon>Streptosporangiales</taxon>
        <taxon>Streptosporangiaceae</taxon>
        <taxon>Acrocarpospora</taxon>
    </lineage>
</organism>
<protein>
    <submittedName>
        <fullName evidence="1">Uncharacterized protein</fullName>
    </submittedName>
</protein>
<comment type="caution">
    <text evidence="1">The sequence shown here is derived from an EMBL/GenBank/DDBJ whole genome shotgun (WGS) entry which is preliminary data.</text>
</comment>
<evidence type="ECO:0000313" key="2">
    <source>
        <dbReference type="Proteomes" id="UP000334990"/>
    </source>
</evidence>
<reference evidence="1 2" key="1">
    <citation type="submission" date="2019-10" db="EMBL/GenBank/DDBJ databases">
        <title>Whole genome shotgun sequence of Acrocarpospora corrugata NBRC 13972.</title>
        <authorList>
            <person name="Ichikawa N."/>
            <person name="Kimura A."/>
            <person name="Kitahashi Y."/>
            <person name="Komaki H."/>
            <person name="Oguchi A."/>
        </authorList>
    </citation>
    <scope>NUCLEOTIDE SEQUENCE [LARGE SCALE GENOMIC DNA]</scope>
    <source>
        <strain evidence="1 2">NBRC 13972</strain>
    </source>
</reference>
<gene>
    <name evidence="1" type="ORF">Acor_72330</name>
</gene>
<dbReference type="RefSeq" id="WP_155341196.1">
    <property type="nucleotide sequence ID" value="NZ_BAAABN010000024.1"/>
</dbReference>